<reference evidence="2" key="1">
    <citation type="journal article" date="2023" name="Science">
        <title>Elucidation of the pathway for biosynthesis of saponin adjuvants from the soapbark tree.</title>
        <authorList>
            <person name="Reed J."/>
            <person name="Orme A."/>
            <person name="El-Demerdash A."/>
            <person name="Owen C."/>
            <person name="Martin L.B.B."/>
            <person name="Misra R.C."/>
            <person name="Kikuchi S."/>
            <person name="Rejzek M."/>
            <person name="Martin A.C."/>
            <person name="Harkess A."/>
            <person name="Leebens-Mack J."/>
            <person name="Louveau T."/>
            <person name="Stephenson M.J."/>
            <person name="Osbourn A."/>
        </authorList>
    </citation>
    <scope>NUCLEOTIDE SEQUENCE</scope>
    <source>
        <strain evidence="2">S10</strain>
    </source>
</reference>
<gene>
    <name evidence="2" type="ORF">O6P43_027251</name>
</gene>
<evidence type="ECO:0000313" key="2">
    <source>
        <dbReference type="EMBL" id="KAJ7951164.1"/>
    </source>
</evidence>
<comment type="caution">
    <text evidence="2">The sequence shown here is derived from an EMBL/GenBank/DDBJ whole genome shotgun (WGS) entry which is preliminary data.</text>
</comment>
<evidence type="ECO:0000256" key="1">
    <source>
        <dbReference type="SAM" id="MobiDB-lite"/>
    </source>
</evidence>
<accession>A0AAD7PDQ8</accession>
<dbReference type="AlphaFoldDB" id="A0AAD7PDQ8"/>
<organism evidence="2 3">
    <name type="scientific">Quillaja saponaria</name>
    <name type="common">Soap bark tree</name>
    <dbReference type="NCBI Taxonomy" id="32244"/>
    <lineage>
        <taxon>Eukaryota</taxon>
        <taxon>Viridiplantae</taxon>
        <taxon>Streptophyta</taxon>
        <taxon>Embryophyta</taxon>
        <taxon>Tracheophyta</taxon>
        <taxon>Spermatophyta</taxon>
        <taxon>Magnoliopsida</taxon>
        <taxon>eudicotyledons</taxon>
        <taxon>Gunneridae</taxon>
        <taxon>Pentapetalae</taxon>
        <taxon>rosids</taxon>
        <taxon>fabids</taxon>
        <taxon>Fabales</taxon>
        <taxon>Quillajaceae</taxon>
        <taxon>Quillaja</taxon>
    </lineage>
</organism>
<keyword evidence="3" id="KW-1185">Reference proteome</keyword>
<evidence type="ECO:0000313" key="3">
    <source>
        <dbReference type="Proteomes" id="UP001163823"/>
    </source>
</evidence>
<protein>
    <submittedName>
        <fullName evidence="2">E3 ubiquitin-protein ligase</fullName>
    </submittedName>
</protein>
<sequence length="133" mass="14638">MWALTLGEHESVTSNDGTASSLPAALLVALDMETSIPNTYQPPPAPFPYDVVLGCPPSTNSKSGRETVSGNSFETLVICEDIEESNYKARANSSPSSPRKFELSKTNEPYMRQKKRMSVPFVLKSTLKRIQKL</sequence>
<proteinExistence type="predicted"/>
<dbReference type="EMBL" id="JARAOO010000011">
    <property type="protein sequence ID" value="KAJ7951164.1"/>
    <property type="molecule type" value="Genomic_DNA"/>
</dbReference>
<dbReference type="KEGG" id="qsa:O6P43_027251"/>
<dbReference type="Proteomes" id="UP001163823">
    <property type="component" value="Chromosome 11"/>
</dbReference>
<name>A0AAD7PDQ8_QUISA</name>
<feature type="region of interest" description="Disordered" evidence="1">
    <location>
        <begin position="87"/>
        <end position="109"/>
    </location>
</feature>